<dbReference type="Ensembl" id="ENSCMIT00000020313.1">
    <property type="protein sequence ID" value="ENSCMIP00000019941.1"/>
    <property type="gene ID" value="ENSCMIG00000009167.1"/>
</dbReference>
<feature type="region of interest" description="Disordered" evidence="2">
    <location>
        <begin position="524"/>
        <end position="553"/>
    </location>
</feature>
<reference evidence="4" key="1">
    <citation type="journal article" date="2006" name="Science">
        <title>Ancient noncoding elements conserved in the human genome.</title>
        <authorList>
            <person name="Venkatesh B."/>
            <person name="Kirkness E.F."/>
            <person name="Loh Y.H."/>
            <person name="Halpern A.L."/>
            <person name="Lee A.P."/>
            <person name="Johnson J."/>
            <person name="Dandona N."/>
            <person name="Viswanathan L.D."/>
            <person name="Tay A."/>
            <person name="Venter J.C."/>
            <person name="Strausberg R.L."/>
            <person name="Brenner S."/>
        </authorList>
    </citation>
    <scope>NUCLEOTIDE SEQUENCE [LARGE SCALE GENOMIC DNA]</scope>
</reference>
<proteinExistence type="predicted"/>
<dbReference type="GeneTree" id="ENSGT00390000009453"/>
<dbReference type="GO" id="GO:0008017">
    <property type="term" value="F:microtubule binding"/>
    <property type="evidence" value="ECO:0007669"/>
    <property type="project" value="InterPro"/>
</dbReference>
<accession>A0A4W3HUG2</accession>
<dbReference type="PANTHER" id="PTHR19321">
    <property type="entry name" value="PROTEIN REGULATOR OF CYTOKINESIS 1 PRC1-RELATED"/>
    <property type="match status" value="1"/>
</dbReference>
<evidence type="ECO:0000256" key="1">
    <source>
        <dbReference type="SAM" id="Coils"/>
    </source>
</evidence>
<reference evidence="4" key="2">
    <citation type="journal article" date="2007" name="PLoS Biol.">
        <title>Survey sequencing and comparative analysis of the elephant shark (Callorhinchus milii) genome.</title>
        <authorList>
            <person name="Venkatesh B."/>
            <person name="Kirkness E.F."/>
            <person name="Loh Y.H."/>
            <person name="Halpern A.L."/>
            <person name="Lee A.P."/>
            <person name="Johnson J."/>
            <person name="Dandona N."/>
            <person name="Viswanathan L.D."/>
            <person name="Tay A."/>
            <person name="Venter J.C."/>
            <person name="Strausberg R.L."/>
            <person name="Brenner S."/>
        </authorList>
    </citation>
    <scope>NUCLEOTIDE SEQUENCE [LARGE SCALE GENOMIC DNA]</scope>
</reference>
<dbReference type="GO" id="GO:0051256">
    <property type="term" value="P:mitotic spindle midzone assembly"/>
    <property type="evidence" value="ECO:0007669"/>
    <property type="project" value="TreeGrafter"/>
</dbReference>
<dbReference type="GO" id="GO:1990023">
    <property type="term" value="C:mitotic spindle midzone"/>
    <property type="evidence" value="ECO:0007669"/>
    <property type="project" value="TreeGrafter"/>
</dbReference>
<sequence length="635" mass="73607">MRERGAMVRRSEILATESVACLNGALSHLQNIWEEIGIPEDQRLQRTEVVKKHIKDLLDMMIAEEEHLRERLKKSIDMCHSELDTVCQELNVTPFKPVHDSTMLQLEKELRTQLEVLIKEKKERLQELKCLREKDEDFCDILCITPYSIDTDFVPSINQLDAYRQYIASLNEEKERRWAEFVNIKKQIIICMDELDQLPETSFEKDVICEDEEAFCLSNENILGLNTLLQQLEIRRAQNEAKSSELRDQIVNLWNRLQFSQEERDVFAVHMTGSRATTMRALQTELVRLEELKLQNMKNVIEAIRQEMTFYWEKCFLSTEQRQAFAPYYDEDCSEDLLQLHELEINRLKKYYQTHQELFEGVCKWEENWKLYLALENKASDPNRFTNRGGNLLKEEKQRTKLYKMLPKLEEELKVQIDAWEQANGSQFQVNGQNFIAYVEEQWELHRMEKEREKQDRQLKKNKQIEEEMLYGSSSKTPSKRRFNGPNTPGKVRKLNGTSISSATPNSTLRSTFAVSVCRSPISRPPLSGCKPGQSLRTPGRSATKPPRFGLNERNKENVSHLNGIGMAMSGASTSITTPQRNLSINSVATTYSEFAMDSASLYTIAAPLQQEFSKASKSSCQSRILNSTTSNLHT</sequence>
<reference evidence="3" key="4">
    <citation type="submission" date="2025-08" db="UniProtKB">
        <authorList>
            <consortium name="Ensembl"/>
        </authorList>
    </citation>
    <scope>IDENTIFICATION</scope>
</reference>
<dbReference type="Pfam" id="PF03999">
    <property type="entry name" value="MAP65_ASE1"/>
    <property type="match status" value="1"/>
</dbReference>
<organism evidence="3 4">
    <name type="scientific">Callorhinchus milii</name>
    <name type="common">Ghost shark</name>
    <dbReference type="NCBI Taxonomy" id="7868"/>
    <lineage>
        <taxon>Eukaryota</taxon>
        <taxon>Metazoa</taxon>
        <taxon>Chordata</taxon>
        <taxon>Craniata</taxon>
        <taxon>Vertebrata</taxon>
        <taxon>Chondrichthyes</taxon>
        <taxon>Holocephali</taxon>
        <taxon>Chimaeriformes</taxon>
        <taxon>Callorhinchidae</taxon>
        <taxon>Callorhinchus</taxon>
    </lineage>
</organism>
<evidence type="ECO:0000256" key="2">
    <source>
        <dbReference type="SAM" id="MobiDB-lite"/>
    </source>
</evidence>
<dbReference type="Gene3D" id="1.20.58.1520">
    <property type="match status" value="1"/>
</dbReference>
<dbReference type="STRING" id="7868.ENSCMIP00000019941"/>
<feature type="coiled-coil region" evidence="1">
    <location>
        <begin position="103"/>
        <end position="134"/>
    </location>
</feature>
<dbReference type="GO" id="GO:0005737">
    <property type="term" value="C:cytoplasm"/>
    <property type="evidence" value="ECO:0007669"/>
    <property type="project" value="TreeGrafter"/>
</dbReference>
<feature type="compositionally biased region" description="Basic and acidic residues" evidence="2">
    <location>
        <begin position="449"/>
        <end position="466"/>
    </location>
</feature>
<keyword evidence="1" id="KW-0175">Coiled coil</keyword>
<name>A0A4W3HUG2_CALMI</name>
<feature type="region of interest" description="Disordered" evidence="2">
    <location>
        <begin position="449"/>
        <end position="504"/>
    </location>
</feature>
<evidence type="ECO:0000313" key="3">
    <source>
        <dbReference type="Ensembl" id="ENSCMIP00000019941.1"/>
    </source>
</evidence>
<keyword evidence="4" id="KW-1185">Reference proteome</keyword>
<reference evidence="4" key="3">
    <citation type="journal article" date="2014" name="Nature">
        <title>Elephant shark genome provides unique insights into gnathostome evolution.</title>
        <authorList>
            <consortium name="International Elephant Shark Genome Sequencing Consortium"/>
            <person name="Venkatesh B."/>
            <person name="Lee A.P."/>
            <person name="Ravi V."/>
            <person name="Maurya A.K."/>
            <person name="Lian M.M."/>
            <person name="Swann J.B."/>
            <person name="Ohta Y."/>
            <person name="Flajnik M.F."/>
            <person name="Sutoh Y."/>
            <person name="Kasahara M."/>
            <person name="Hoon S."/>
            <person name="Gangu V."/>
            <person name="Roy S.W."/>
            <person name="Irimia M."/>
            <person name="Korzh V."/>
            <person name="Kondrychyn I."/>
            <person name="Lim Z.W."/>
            <person name="Tay B.H."/>
            <person name="Tohari S."/>
            <person name="Kong K.W."/>
            <person name="Ho S."/>
            <person name="Lorente-Galdos B."/>
            <person name="Quilez J."/>
            <person name="Marques-Bonet T."/>
            <person name="Raney B.J."/>
            <person name="Ingham P.W."/>
            <person name="Tay A."/>
            <person name="Hillier L.W."/>
            <person name="Minx P."/>
            <person name="Boehm T."/>
            <person name="Wilson R.K."/>
            <person name="Brenner S."/>
            <person name="Warren W.C."/>
        </authorList>
    </citation>
    <scope>NUCLEOTIDE SEQUENCE [LARGE SCALE GENOMIC DNA]</scope>
</reference>
<dbReference type="InterPro" id="IPR007145">
    <property type="entry name" value="MAP65_Ase1_PRC1"/>
</dbReference>
<dbReference type="OMA" id="WLFACDE"/>
<reference evidence="3" key="5">
    <citation type="submission" date="2025-09" db="UniProtKB">
        <authorList>
            <consortium name="Ensembl"/>
        </authorList>
    </citation>
    <scope>IDENTIFICATION</scope>
</reference>
<dbReference type="PANTHER" id="PTHR19321:SF1">
    <property type="entry name" value="PROTEIN REGULATOR OF CYTOKINESIS 1"/>
    <property type="match status" value="1"/>
</dbReference>
<protein>
    <submittedName>
        <fullName evidence="3">Protein regulator of cytokinesis 1b</fullName>
    </submittedName>
</protein>
<dbReference type="InParanoid" id="A0A4W3HUG2"/>
<gene>
    <name evidence="3" type="primary">prc1b</name>
</gene>
<evidence type="ECO:0000313" key="4">
    <source>
        <dbReference type="Proteomes" id="UP000314986"/>
    </source>
</evidence>
<dbReference type="AlphaFoldDB" id="A0A4W3HUG2"/>
<dbReference type="Proteomes" id="UP000314986">
    <property type="component" value="Unassembled WGS sequence"/>
</dbReference>